<gene>
    <name evidence="2" type="ORF">OIU84_000535</name>
</gene>
<reference evidence="2 3" key="1">
    <citation type="journal article" date="2023" name="Int. J. Mol. Sci.">
        <title>De Novo Assembly and Annotation of 11 Diverse Shrub Willow (Salix) Genomes Reveals Novel Gene Organization in Sex-Linked Regions.</title>
        <authorList>
            <person name="Hyden B."/>
            <person name="Feng K."/>
            <person name="Yates T.B."/>
            <person name="Jawdy S."/>
            <person name="Cereghino C."/>
            <person name="Smart L.B."/>
            <person name="Muchero W."/>
        </authorList>
    </citation>
    <scope>NUCLEOTIDE SEQUENCE [LARGE SCALE GENOMIC DNA]</scope>
    <source>
        <tissue evidence="2">Shoot tip</tissue>
    </source>
</reference>
<sequence>MASHGNLNISTSPESGNGEGSRSCGVRLTERPMPVLADDTSRVIPVQASSVKVFCCFDDEKIKVYATQKCPRLLFLPSLSSPLDQYI</sequence>
<feature type="region of interest" description="Disordered" evidence="1">
    <location>
        <begin position="1"/>
        <end position="25"/>
    </location>
</feature>
<keyword evidence="3" id="KW-1185">Reference proteome</keyword>
<dbReference type="Proteomes" id="UP001162972">
    <property type="component" value="Chromosome 18"/>
</dbReference>
<dbReference type="EMBL" id="JAPFFJ010000001">
    <property type="protein sequence ID" value="KAJ6435360.1"/>
    <property type="molecule type" value="Genomic_DNA"/>
</dbReference>
<dbReference type="AlphaFoldDB" id="A0AAD6L647"/>
<evidence type="ECO:0000313" key="2">
    <source>
        <dbReference type="EMBL" id="KAJ6435360.1"/>
    </source>
</evidence>
<proteinExistence type="predicted"/>
<organism evidence="2 3">
    <name type="scientific">Salix udensis</name>
    <dbReference type="NCBI Taxonomy" id="889485"/>
    <lineage>
        <taxon>Eukaryota</taxon>
        <taxon>Viridiplantae</taxon>
        <taxon>Streptophyta</taxon>
        <taxon>Embryophyta</taxon>
        <taxon>Tracheophyta</taxon>
        <taxon>Spermatophyta</taxon>
        <taxon>Magnoliopsida</taxon>
        <taxon>eudicotyledons</taxon>
        <taxon>Gunneridae</taxon>
        <taxon>Pentapetalae</taxon>
        <taxon>rosids</taxon>
        <taxon>fabids</taxon>
        <taxon>Malpighiales</taxon>
        <taxon>Salicaceae</taxon>
        <taxon>Saliceae</taxon>
        <taxon>Salix</taxon>
    </lineage>
</organism>
<accession>A0AAD6L647</accession>
<protein>
    <submittedName>
        <fullName evidence="2">Uncharacterized protein</fullName>
    </submittedName>
</protein>
<comment type="caution">
    <text evidence="2">The sequence shown here is derived from an EMBL/GenBank/DDBJ whole genome shotgun (WGS) entry which is preliminary data.</text>
</comment>
<evidence type="ECO:0000313" key="3">
    <source>
        <dbReference type="Proteomes" id="UP001162972"/>
    </source>
</evidence>
<feature type="compositionally biased region" description="Polar residues" evidence="1">
    <location>
        <begin position="1"/>
        <end position="15"/>
    </location>
</feature>
<name>A0AAD6L647_9ROSI</name>
<evidence type="ECO:0000256" key="1">
    <source>
        <dbReference type="SAM" id="MobiDB-lite"/>
    </source>
</evidence>